<dbReference type="PROSITE" id="PS50879">
    <property type="entry name" value="RNASE_H_1"/>
    <property type="match status" value="1"/>
</dbReference>
<keyword evidence="2" id="KW-0055">Arginine biosynthesis</keyword>
<dbReference type="InterPro" id="IPR044730">
    <property type="entry name" value="RNase_H-like_dom_plant"/>
</dbReference>
<dbReference type="GO" id="GO:0004358">
    <property type="term" value="F:L-glutamate N-acetyltransferase activity, acting on acetyl-L-ornithine as donor"/>
    <property type="evidence" value="ECO:0007669"/>
    <property type="project" value="InterPro"/>
</dbReference>
<dbReference type="InterPro" id="IPR002813">
    <property type="entry name" value="Arg_biosynth_ArgJ"/>
</dbReference>
<evidence type="ECO:0000256" key="5">
    <source>
        <dbReference type="ARBA" id="ARBA00023268"/>
    </source>
</evidence>
<comment type="caution">
    <text evidence="8">The sequence shown here is derived from an EMBL/GenBank/DDBJ whole genome shotgun (WGS) entry which is preliminary data.</text>
</comment>
<dbReference type="InterPro" id="IPR012337">
    <property type="entry name" value="RNaseH-like_sf"/>
</dbReference>
<gene>
    <name evidence="8" type="ORF">RGQ29_030088</name>
</gene>
<name>A0AAN7IDT0_QUERU</name>
<dbReference type="InterPro" id="IPR016117">
    <property type="entry name" value="ArgJ-like_dom_sf"/>
</dbReference>
<comment type="similarity">
    <text evidence="1">Belongs to the ArgJ family.</text>
</comment>
<dbReference type="InterPro" id="IPR036397">
    <property type="entry name" value="RNaseH_sf"/>
</dbReference>
<dbReference type="InterPro" id="IPR042195">
    <property type="entry name" value="ArgJ_beta_C"/>
</dbReference>
<dbReference type="GO" id="GO:0006526">
    <property type="term" value="P:L-arginine biosynthetic process"/>
    <property type="evidence" value="ECO:0007669"/>
    <property type="project" value="UniProtKB-KW"/>
</dbReference>
<dbReference type="Pfam" id="PF01960">
    <property type="entry name" value="ArgJ"/>
    <property type="match status" value="1"/>
</dbReference>
<proteinExistence type="inferred from homology"/>
<dbReference type="SUPFAM" id="SSF53098">
    <property type="entry name" value="Ribonuclease H-like"/>
    <property type="match status" value="1"/>
</dbReference>
<dbReference type="EMBL" id="JAXUIC010000009">
    <property type="protein sequence ID" value="KAK4571514.1"/>
    <property type="molecule type" value="Genomic_DNA"/>
</dbReference>
<evidence type="ECO:0000313" key="8">
    <source>
        <dbReference type="EMBL" id="KAK4571514.1"/>
    </source>
</evidence>
<feature type="domain" description="RNase H type-1" evidence="7">
    <location>
        <begin position="495"/>
        <end position="624"/>
    </location>
</feature>
<dbReference type="Gene3D" id="3.30.420.10">
    <property type="entry name" value="Ribonuclease H-like superfamily/Ribonuclease H"/>
    <property type="match status" value="1"/>
</dbReference>
<accession>A0AAN7IDT0</accession>
<dbReference type="GO" id="GO:0003676">
    <property type="term" value="F:nucleic acid binding"/>
    <property type="evidence" value="ECO:0007669"/>
    <property type="project" value="InterPro"/>
</dbReference>
<dbReference type="Gene3D" id="3.10.20.340">
    <property type="entry name" value="ArgJ beta chain, C-terminal domain"/>
    <property type="match status" value="1"/>
</dbReference>
<keyword evidence="9" id="KW-1185">Reference proteome</keyword>
<protein>
    <recommendedName>
        <fullName evidence="7">RNase H type-1 domain-containing protein</fullName>
    </recommendedName>
</protein>
<keyword evidence="2" id="KW-0028">Amino-acid biosynthesis</keyword>
<dbReference type="InterPro" id="IPR036565">
    <property type="entry name" value="Mur-like_cat_sf"/>
</dbReference>
<dbReference type="CDD" id="cd06222">
    <property type="entry name" value="RNase_H_like"/>
    <property type="match status" value="1"/>
</dbReference>
<dbReference type="Pfam" id="PF13966">
    <property type="entry name" value="zf-RVT"/>
    <property type="match status" value="1"/>
</dbReference>
<dbReference type="InterPro" id="IPR026960">
    <property type="entry name" value="RVT-Znf"/>
</dbReference>
<evidence type="ECO:0000256" key="4">
    <source>
        <dbReference type="ARBA" id="ARBA00022813"/>
    </source>
</evidence>
<dbReference type="Pfam" id="PF13456">
    <property type="entry name" value="RVT_3"/>
    <property type="match status" value="1"/>
</dbReference>
<evidence type="ECO:0000256" key="3">
    <source>
        <dbReference type="ARBA" id="ARBA00022679"/>
    </source>
</evidence>
<dbReference type="InterPro" id="IPR053151">
    <property type="entry name" value="RNase_H-like"/>
</dbReference>
<reference evidence="8 9" key="1">
    <citation type="journal article" date="2023" name="G3 (Bethesda)">
        <title>A haplotype-resolved chromosome-scale genome for Quercus rubra L. provides insights into the genetics of adaptive traits for red oak species.</title>
        <authorList>
            <person name="Kapoor B."/>
            <person name="Jenkins J."/>
            <person name="Schmutz J."/>
            <person name="Zhebentyayeva T."/>
            <person name="Kuelheim C."/>
            <person name="Coggeshall M."/>
            <person name="Heim C."/>
            <person name="Lasky J.R."/>
            <person name="Leites L."/>
            <person name="Islam-Faridi N."/>
            <person name="Romero-Severson J."/>
            <person name="DeLeo V.L."/>
            <person name="Lucas S.M."/>
            <person name="Lazic D."/>
            <person name="Gailing O."/>
            <person name="Carlson J."/>
            <person name="Staton M."/>
        </authorList>
    </citation>
    <scope>NUCLEOTIDE SEQUENCE [LARGE SCALE GENOMIC DNA]</scope>
    <source>
        <strain evidence="8">Pseudo-F2</strain>
    </source>
</reference>
<organism evidence="8 9">
    <name type="scientific">Quercus rubra</name>
    <name type="common">Northern red oak</name>
    <name type="synonym">Quercus borealis</name>
    <dbReference type="NCBI Taxonomy" id="3512"/>
    <lineage>
        <taxon>Eukaryota</taxon>
        <taxon>Viridiplantae</taxon>
        <taxon>Streptophyta</taxon>
        <taxon>Embryophyta</taxon>
        <taxon>Tracheophyta</taxon>
        <taxon>Spermatophyta</taxon>
        <taxon>Magnoliopsida</taxon>
        <taxon>eudicotyledons</taxon>
        <taxon>Gunneridae</taxon>
        <taxon>Pentapetalae</taxon>
        <taxon>rosids</taxon>
        <taxon>fabids</taxon>
        <taxon>Fagales</taxon>
        <taxon>Fagaceae</taxon>
        <taxon>Quercus</taxon>
    </lineage>
</organism>
<evidence type="ECO:0000256" key="2">
    <source>
        <dbReference type="ARBA" id="ARBA00022571"/>
    </source>
</evidence>
<dbReference type="InterPro" id="IPR002156">
    <property type="entry name" value="RNaseH_domain"/>
</dbReference>
<evidence type="ECO:0000313" key="9">
    <source>
        <dbReference type="Proteomes" id="UP001324115"/>
    </source>
</evidence>
<keyword evidence="6" id="KW-0012">Acyltransferase</keyword>
<dbReference type="GO" id="GO:0005524">
    <property type="term" value="F:ATP binding"/>
    <property type="evidence" value="ECO:0007669"/>
    <property type="project" value="InterPro"/>
</dbReference>
<dbReference type="PANTHER" id="PTHR47723">
    <property type="entry name" value="OS05G0353850 PROTEIN"/>
    <property type="match status" value="1"/>
</dbReference>
<evidence type="ECO:0000256" key="6">
    <source>
        <dbReference type="ARBA" id="ARBA00023315"/>
    </source>
</evidence>
<dbReference type="SUPFAM" id="SSF56266">
    <property type="entry name" value="DmpA/ArgJ-like"/>
    <property type="match status" value="1"/>
</dbReference>
<evidence type="ECO:0000259" key="7">
    <source>
        <dbReference type="PROSITE" id="PS50879"/>
    </source>
</evidence>
<dbReference type="AlphaFoldDB" id="A0AAN7IDT0"/>
<evidence type="ECO:0000256" key="1">
    <source>
        <dbReference type="ARBA" id="ARBA00006774"/>
    </source>
</evidence>
<dbReference type="Proteomes" id="UP001324115">
    <property type="component" value="Unassembled WGS sequence"/>
</dbReference>
<dbReference type="Gene3D" id="3.40.1190.10">
    <property type="entry name" value="Mur-like, catalytic domain"/>
    <property type="match status" value="1"/>
</dbReference>
<keyword evidence="4" id="KW-0068">Autocatalytic cleavage</keyword>
<sequence length="790" mass="87306">MRTQKFEAYLNGLEGEVVPSWLIHWVCRVLYKGTDPNWERIAAAAGYAGISFHQNKLRLLLGDILLMDAGEPQPFDQAEASNYLRKAGETHSTVEILISGVQSKLAGWKAKVLSLAGRLVLIKSVSATIPDYYMQCHALPIKTCSAIDKLNRDFLWGSTQEKRKLHLVNWNVVTLPKLYGGLGIFKMRARNKALLAKLCWRIANNPEALKGDPIFLQGLKWTIYNGRSVNFWSDFWLSLGPIRRLIEGPLASQEDALTVWDVKELGVANLSLQLPDFIIQAISATEFANNAELHDSPVWAFSKNGDFSLSAAYEMAKGLNPLNLCTSPISWIWKIKSSPRIIFFLWLVGHNSIPTCEVLGSRGFTLDTCCPLCMESLNPSLVLWDCKYAKLFWTKLGVPQPLLNSFSLPLLDWLKANAVNAFRSNHLGIPWEVLFPMGLWLLWLQRNAFIFRTGVVEPNLVGSCVKEGAELFAFGLGSKLAPCKEIVQVAWKRPPVGWTTLNTDGSAVGNPGKAGCGGLLRNSEGSWLKGFARGVGWTTSCVAELWALRDGLNLASSLGIESLIIQLDALAIVHLLNNFVANLALEPLLSDCRNLLRTFPRTRIEHVYREANQCADALAKLGAKFSAMFIYFDIPPDVVVNLLTLDRAATSCNRLIAVIGLNLKGSDGSRLPNVIVVSSAIPQDNVEILHAKSAGVPEHKWDYWLARLTECYKLIAVSSSHGKSTTASMLAYVLKAMGDDLTAVIGARVPQGHNSPDTRSLLNHRRQATGSEYSSGVMLAPNLELFDEHY</sequence>
<dbReference type="GO" id="GO:0004523">
    <property type="term" value="F:RNA-DNA hybrid ribonuclease activity"/>
    <property type="evidence" value="ECO:0007669"/>
    <property type="project" value="InterPro"/>
</dbReference>
<dbReference type="PANTHER" id="PTHR47723:SF19">
    <property type="entry name" value="POLYNUCLEOTIDYL TRANSFERASE, RIBONUCLEASE H-LIKE SUPERFAMILY PROTEIN"/>
    <property type="match status" value="1"/>
</dbReference>
<dbReference type="SUPFAM" id="SSF53623">
    <property type="entry name" value="MurD-like peptide ligases, catalytic domain"/>
    <property type="match status" value="1"/>
</dbReference>
<keyword evidence="3" id="KW-0808">Transferase</keyword>
<keyword evidence="5" id="KW-0511">Multifunctional enzyme</keyword>